<dbReference type="PANTHER" id="PTHR43744:SF9">
    <property type="entry name" value="POLYGALACTURONAN_RHAMNOGALACTURONAN TRANSPORT SYSTEM PERMEASE PROTEIN YTCP"/>
    <property type="match status" value="1"/>
</dbReference>
<dbReference type="PROSITE" id="PS50928">
    <property type="entry name" value="ABC_TM1"/>
    <property type="match status" value="1"/>
</dbReference>
<protein>
    <submittedName>
        <fullName evidence="9">Carbohydrate ABC transporter permease</fullName>
    </submittedName>
</protein>
<feature type="transmembrane region" description="Helical" evidence="7">
    <location>
        <begin position="83"/>
        <end position="107"/>
    </location>
</feature>
<evidence type="ECO:0000256" key="6">
    <source>
        <dbReference type="ARBA" id="ARBA00023136"/>
    </source>
</evidence>
<dbReference type="AlphaFoldDB" id="A0A494XJC9"/>
<evidence type="ECO:0000313" key="9">
    <source>
        <dbReference type="EMBL" id="RKP49872.1"/>
    </source>
</evidence>
<dbReference type="PANTHER" id="PTHR43744">
    <property type="entry name" value="ABC TRANSPORTER PERMEASE PROTEIN MG189-RELATED-RELATED"/>
    <property type="match status" value="1"/>
</dbReference>
<feature type="transmembrane region" description="Helical" evidence="7">
    <location>
        <begin position="191"/>
        <end position="213"/>
    </location>
</feature>
<evidence type="ECO:0000259" key="8">
    <source>
        <dbReference type="PROSITE" id="PS50928"/>
    </source>
</evidence>
<dbReference type="CDD" id="cd06261">
    <property type="entry name" value="TM_PBP2"/>
    <property type="match status" value="1"/>
</dbReference>
<dbReference type="InterPro" id="IPR000515">
    <property type="entry name" value="MetI-like"/>
</dbReference>
<keyword evidence="5 7" id="KW-1133">Transmembrane helix</keyword>
<evidence type="ECO:0000256" key="5">
    <source>
        <dbReference type="ARBA" id="ARBA00022989"/>
    </source>
</evidence>
<dbReference type="GO" id="GO:0055085">
    <property type="term" value="P:transmembrane transport"/>
    <property type="evidence" value="ECO:0007669"/>
    <property type="project" value="InterPro"/>
</dbReference>
<keyword evidence="4 7" id="KW-0812">Transmembrane</keyword>
<evidence type="ECO:0000256" key="7">
    <source>
        <dbReference type="SAM" id="Phobius"/>
    </source>
</evidence>
<feature type="domain" description="ABC transmembrane type-1" evidence="8">
    <location>
        <begin position="83"/>
        <end position="283"/>
    </location>
</feature>
<feature type="transmembrane region" description="Helical" evidence="7">
    <location>
        <begin position="119"/>
        <end position="138"/>
    </location>
</feature>
<evidence type="ECO:0000256" key="3">
    <source>
        <dbReference type="ARBA" id="ARBA00022475"/>
    </source>
</evidence>
<dbReference type="Gene3D" id="1.10.3720.10">
    <property type="entry name" value="MetI-like"/>
    <property type="match status" value="1"/>
</dbReference>
<dbReference type="InterPro" id="IPR035906">
    <property type="entry name" value="MetI-like_sf"/>
</dbReference>
<comment type="subcellular location">
    <subcellularLocation>
        <location evidence="1">Cell membrane</location>
        <topology evidence="1">Multi-pass membrane protein</topology>
    </subcellularLocation>
</comment>
<proteinExistence type="predicted"/>
<evidence type="ECO:0000256" key="4">
    <source>
        <dbReference type="ARBA" id="ARBA00022692"/>
    </source>
</evidence>
<sequence length="305" mass="34570">MREGRKALTAGKKTAVSDIAFQTVNYTLLILLMAACIYPFYYIFIYSISDSKMAMTGITLIPKGFTLVSYSKVFVIEGIGNGALISVARTVLGTALTVFVCSLFAYLMTLQQFPLRKVFYRYLIITLYFNAGLIPWYIWMRQLHLNNNFLLYILPGAVNAFYIILMKTYFEQLPKSLEESAKIDGAGYFTIYWKIIIPTSTSIIATIAVFTAVDQWNSWFDNYILVSDKKLNTLQYLLYNYITSASALSRQSGMEINRGGANAVYMTPDTVRMTITMVITFPILCVYPFLQKYFVKGIMLGAIKG</sequence>
<feature type="transmembrane region" description="Helical" evidence="7">
    <location>
        <begin position="150"/>
        <end position="170"/>
    </location>
</feature>
<organism evidence="9 10">
    <name type="scientific">Cohnella endophytica</name>
    <dbReference type="NCBI Taxonomy" id="2419778"/>
    <lineage>
        <taxon>Bacteria</taxon>
        <taxon>Bacillati</taxon>
        <taxon>Bacillota</taxon>
        <taxon>Bacilli</taxon>
        <taxon>Bacillales</taxon>
        <taxon>Paenibacillaceae</taxon>
        <taxon>Cohnella</taxon>
    </lineage>
</organism>
<dbReference type="OrthoDB" id="157184at2"/>
<evidence type="ECO:0000313" key="10">
    <source>
        <dbReference type="Proteomes" id="UP000282076"/>
    </source>
</evidence>
<dbReference type="EMBL" id="RBZM01000008">
    <property type="protein sequence ID" value="RKP49872.1"/>
    <property type="molecule type" value="Genomic_DNA"/>
</dbReference>
<dbReference type="GO" id="GO:0005886">
    <property type="term" value="C:plasma membrane"/>
    <property type="evidence" value="ECO:0007669"/>
    <property type="project" value="UniProtKB-SubCell"/>
</dbReference>
<comment type="caution">
    <text evidence="9">The sequence shown here is derived from an EMBL/GenBank/DDBJ whole genome shotgun (WGS) entry which is preliminary data.</text>
</comment>
<keyword evidence="2" id="KW-0813">Transport</keyword>
<reference evidence="9 10" key="1">
    <citation type="submission" date="2018-10" db="EMBL/GenBank/DDBJ databases">
        <title>Cohnella sp. M2MS4P-1, whole genome shotgun sequence.</title>
        <authorList>
            <person name="Tuo L."/>
        </authorList>
    </citation>
    <scope>NUCLEOTIDE SEQUENCE [LARGE SCALE GENOMIC DNA]</scope>
    <source>
        <strain evidence="9 10">M2MS4P-1</strain>
    </source>
</reference>
<feature type="transmembrane region" description="Helical" evidence="7">
    <location>
        <begin position="26"/>
        <end position="46"/>
    </location>
</feature>
<dbReference type="SUPFAM" id="SSF161098">
    <property type="entry name" value="MetI-like"/>
    <property type="match status" value="1"/>
</dbReference>
<keyword evidence="3" id="KW-1003">Cell membrane</keyword>
<dbReference type="RefSeq" id="WP_120978555.1">
    <property type="nucleotide sequence ID" value="NZ_RBZM01000008.1"/>
</dbReference>
<evidence type="ECO:0000256" key="2">
    <source>
        <dbReference type="ARBA" id="ARBA00022448"/>
    </source>
</evidence>
<feature type="transmembrane region" description="Helical" evidence="7">
    <location>
        <begin position="271"/>
        <end position="290"/>
    </location>
</feature>
<keyword evidence="6 7" id="KW-0472">Membrane</keyword>
<gene>
    <name evidence="9" type="ORF">D7Z26_18760</name>
</gene>
<keyword evidence="10" id="KW-1185">Reference proteome</keyword>
<name>A0A494XJC9_9BACL</name>
<dbReference type="Proteomes" id="UP000282076">
    <property type="component" value="Unassembled WGS sequence"/>
</dbReference>
<accession>A0A494XJC9</accession>
<evidence type="ECO:0000256" key="1">
    <source>
        <dbReference type="ARBA" id="ARBA00004651"/>
    </source>
</evidence>